<sequence>MGSTCGPIDVTELTISAFHAALLNETTTCAAVVHAYLDRIARYDNTLRSLICVNEDALRTATIKDEETRTLIKKNKPLPSLHGVPVILKDNFTTADLPTSAGVKALQKLRTTEDSEVVSRLREAGAIILAKANLHEFALHGTTTSSLGGQTLNPYDLTRTPGGSSGGTGAALAANLGLVGCGTDTVNSLRSPASACSIVGFRPSLGRVSGQGIVPVTDMQDTAGPMGRTLRIGILDAFFGLEDPKSDQSEELIAENALVQRVVHEAIASIEDGSDINLIHIDPASHADWRYATLRANADTQDFEFRERLDTFLQSPFISYTPHQSLKSIAESGEYDKTAVTETFTASLEDPDTFSLESKAYRARLDGVQAHKMSVQDCFDKNEIDALLYPHQRQLAAPVGTTVQPRRNGVLAALAGTPAICIPAGFSPPTSSAAQGVPIGLELMGPAGNDEELLDLAERIEGILQRRKAPNMNEMDGP</sequence>
<organism evidence="2 3">
    <name type="scientific">Penicillium canariense</name>
    <dbReference type="NCBI Taxonomy" id="189055"/>
    <lineage>
        <taxon>Eukaryota</taxon>
        <taxon>Fungi</taxon>
        <taxon>Dikarya</taxon>
        <taxon>Ascomycota</taxon>
        <taxon>Pezizomycotina</taxon>
        <taxon>Eurotiomycetes</taxon>
        <taxon>Eurotiomycetidae</taxon>
        <taxon>Eurotiales</taxon>
        <taxon>Aspergillaceae</taxon>
        <taxon>Penicillium</taxon>
    </lineage>
</organism>
<evidence type="ECO:0000313" key="3">
    <source>
        <dbReference type="Proteomes" id="UP001149163"/>
    </source>
</evidence>
<dbReference type="PANTHER" id="PTHR42678">
    <property type="entry name" value="AMIDASE"/>
    <property type="match status" value="1"/>
</dbReference>
<name>A0A9W9LPA3_9EURO</name>
<dbReference type="Pfam" id="PF01425">
    <property type="entry name" value="Amidase"/>
    <property type="match status" value="1"/>
</dbReference>
<dbReference type="EMBL" id="JAPQKN010000003">
    <property type="protein sequence ID" value="KAJ5167513.1"/>
    <property type="molecule type" value="Genomic_DNA"/>
</dbReference>
<dbReference type="InterPro" id="IPR023631">
    <property type="entry name" value="Amidase_dom"/>
</dbReference>
<dbReference type="SUPFAM" id="SSF75304">
    <property type="entry name" value="Amidase signature (AS) enzymes"/>
    <property type="match status" value="1"/>
</dbReference>
<reference evidence="2" key="1">
    <citation type="submission" date="2022-11" db="EMBL/GenBank/DDBJ databases">
        <authorList>
            <person name="Petersen C."/>
        </authorList>
    </citation>
    <scope>NUCLEOTIDE SEQUENCE</scope>
    <source>
        <strain evidence="2">IBT 26290</strain>
    </source>
</reference>
<dbReference type="PANTHER" id="PTHR42678:SF5">
    <property type="entry name" value="GLUTAMYL-TRNA(GLN) AMIDOTRANSFERASE SUBUNIT A"/>
    <property type="match status" value="1"/>
</dbReference>
<protein>
    <recommendedName>
        <fullName evidence="1">Amidase domain-containing protein</fullName>
    </recommendedName>
</protein>
<dbReference type="Proteomes" id="UP001149163">
    <property type="component" value="Unassembled WGS sequence"/>
</dbReference>
<comment type="caution">
    <text evidence="2">The sequence shown here is derived from an EMBL/GenBank/DDBJ whole genome shotgun (WGS) entry which is preliminary data.</text>
</comment>
<dbReference type="InterPro" id="IPR036928">
    <property type="entry name" value="AS_sf"/>
</dbReference>
<dbReference type="GeneID" id="81427595"/>
<dbReference type="RefSeq" id="XP_056543974.1">
    <property type="nucleotide sequence ID" value="XM_056688419.1"/>
</dbReference>
<evidence type="ECO:0000259" key="1">
    <source>
        <dbReference type="Pfam" id="PF01425"/>
    </source>
</evidence>
<gene>
    <name evidence="2" type="ORF">N7482_006294</name>
</gene>
<proteinExistence type="predicted"/>
<accession>A0A9W9LPA3</accession>
<dbReference type="OrthoDB" id="566138at2759"/>
<keyword evidence="3" id="KW-1185">Reference proteome</keyword>
<evidence type="ECO:0000313" key="2">
    <source>
        <dbReference type="EMBL" id="KAJ5167513.1"/>
    </source>
</evidence>
<dbReference type="Gene3D" id="3.90.1300.10">
    <property type="entry name" value="Amidase signature (AS) domain"/>
    <property type="match status" value="2"/>
</dbReference>
<reference evidence="2" key="2">
    <citation type="journal article" date="2023" name="IMA Fungus">
        <title>Comparative genomic study of the Penicillium genus elucidates a diverse pangenome and 15 lateral gene transfer events.</title>
        <authorList>
            <person name="Petersen C."/>
            <person name="Sorensen T."/>
            <person name="Nielsen M.R."/>
            <person name="Sondergaard T.E."/>
            <person name="Sorensen J.L."/>
            <person name="Fitzpatrick D.A."/>
            <person name="Frisvad J.C."/>
            <person name="Nielsen K.L."/>
        </authorList>
    </citation>
    <scope>NUCLEOTIDE SEQUENCE</scope>
    <source>
        <strain evidence="2">IBT 26290</strain>
    </source>
</reference>
<dbReference type="AlphaFoldDB" id="A0A9W9LPA3"/>
<feature type="domain" description="Amidase" evidence="1">
    <location>
        <begin position="32"/>
        <end position="231"/>
    </location>
</feature>